<accession>A0ABT2FG67</accession>
<dbReference type="InterPro" id="IPR018306">
    <property type="entry name" value="Phage_T5_Orf172_DNA-bd"/>
</dbReference>
<proteinExistence type="predicted"/>
<name>A0ABT2FG67_9GAMM</name>
<sequence length="262" mass="30656">MSFIYILNNKSFEPYVLKIGKTRISPEVRAKQIYFGKTGVPEPFDVLFSCTVPDCDIAEKKIHETLKSYRHNKRREFFRLPFEVARKNVINICEELFGKAKVATLHDIRNNKNTHEQDHELDEKNMNTVKVKDLTPSPIGTSILSNSQKQRISIFRDVLSIVYPRSINDSLDDFSRDKNPENEIEIWEHLAKAFMKIQTNEFISDEFKSEAYVLLLKRTFNSKTNVLKNTNLKNITENQAKSILNAYELKPKPILIKRQNYR</sequence>
<evidence type="ECO:0000313" key="2">
    <source>
        <dbReference type="EMBL" id="MCS4554927.1"/>
    </source>
</evidence>
<dbReference type="Pfam" id="PF10544">
    <property type="entry name" value="T5orf172"/>
    <property type="match status" value="1"/>
</dbReference>
<comment type="caution">
    <text evidence="2">The sequence shown here is derived from an EMBL/GenBank/DDBJ whole genome shotgun (WGS) entry which is preliminary data.</text>
</comment>
<feature type="domain" description="Bacteriophage T5 Orf172 DNA-binding" evidence="1">
    <location>
        <begin position="11"/>
        <end position="92"/>
    </location>
</feature>
<reference evidence="3" key="1">
    <citation type="submission" date="2023-07" db="EMBL/GenBank/DDBJ databases">
        <title>Shewanella mangrovi sp. nov., an acetaldehyde- degrading bacterium isolated from mangrove sediment.</title>
        <authorList>
            <person name="Liu Y."/>
        </authorList>
    </citation>
    <scope>NUCLEOTIDE SEQUENCE [LARGE SCALE GENOMIC DNA]</scope>
    <source>
        <strain evidence="3">C32</strain>
    </source>
</reference>
<gene>
    <name evidence="2" type="ORF">L9G74_00570</name>
</gene>
<evidence type="ECO:0000259" key="1">
    <source>
        <dbReference type="SMART" id="SM00974"/>
    </source>
</evidence>
<dbReference type="EMBL" id="JAKOGG010000001">
    <property type="protein sequence ID" value="MCS4554927.1"/>
    <property type="molecule type" value="Genomic_DNA"/>
</dbReference>
<dbReference type="Proteomes" id="UP001201549">
    <property type="component" value="Unassembled WGS sequence"/>
</dbReference>
<dbReference type="RefSeq" id="WP_238894259.1">
    <property type="nucleotide sequence ID" value="NZ_JAKOGG010000001.1"/>
</dbReference>
<evidence type="ECO:0000313" key="3">
    <source>
        <dbReference type="Proteomes" id="UP001201549"/>
    </source>
</evidence>
<keyword evidence="3" id="KW-1185">Reference proteome</keyword>
<dbReference type="SMART" id="SM00974">
    <property type="entry name" value="T5orf172"/>
    <property type="match status" value="1"/>
</dbReference>
<organism evidence="2 3">
    <name type="scientific">Shewanella electrica</name>
    <dbReference type="NCBI Taxonomy" id="515560"/>
    <lineage>
        <taxon>Bacteria</taxon>
        <taxon>Pseudomonadati</taxon>
        <taxon>Pseudomonadota</taxon>
        <taxon>Gammaproteobacteria</taxon>
        <taxon>Alteromonadales</taxon>
        <taxon>Shewanellaceae</taxon>
        <taxon>Shewanella</taxon>
    </lineage>
</organism>
<protein>
    <submittedName>
        <fullName evidence="2">GIY-YIG nuclease family protein</fullName>
    </submittedName>
</protein>